<accession>A0A023D4S5</accession>
<feature type="transmembrane region" description="Helical" evidence="1">
    <location>
        <begin position="29"/>
        <end position="53"/>
    </location>
</feature>
<keyword evidence="1" id="KW-0472">Membrane</keyword>
<feature type="transmembrane region" description="Helical" evidence="1">
    <location>
        <begin position="198"/>
        <end position="216"/>
    </location>
</feature>
<keyword evidence="3" id="KW-1185">Reference proteome</keyword>
<sequence>MSATVTRASRSRGQVLFWSMRRELWENRFLLVVPALAAALLPLAFLVIAVMVLRGRADVTGGFHVDSGTLLTSCTRPAIAAAILAGIVYGLGALHNEARDRSLLFWKSMPVSDAMAVAAKMLVIILVLPLFAMICAAVACLLLIMFSMLLGGRPGLALAHLPGEAVFQTGATLLLFLWMFPLWGWLLLVSAAARRSPFLWAFGLPLAVIVLEYMTFGTGHAARLVLGHFRPILPFMAGNLEIVTHGTSVGLSGMPLRVNAAALASGAYGISAPGLWIGLGAGLLMTGGAVEIRRRQTLL</sequence>
<dbReference type="Proteomes" id="UP000019760">
    <property type="component" value="Unassembled WGS sequence"/>
</dbReference>
<gene>
    <name evidence="2" type="ORF">Amme_038_014</name>
</gene>
<feature type="transmembrane region" description="Helical" evidence="1">
    <location>
        <begin position="166"/>
        <end position="186"/>
    </location>
</feature>
<comment type="caution">
    <text evidence="2">The sequence shown here is derived from an EMBL/GenBank/DDBJ whole genome shotgun (WGS) entry which is preliminary data.</text>
</comment>
<protein>
    <submittedName>
        <fullName evidence="2">ABC transporter</fullName>
    </submittedName>
</protein>
<reference evidence="3" key="1">
    <citation type="journal article" date="2014" name="FEMS Microbiol. Lett.">
        <title>Draft Genomic DNA Sequence of the Facultatively Methylotrophic Bacterium Acidomonas methanolica type strain MB58.</title>
        <authorList>
            <person name="Higashiura N."/>
            <person name="Hadano H."/>
            <person name="Hirakawa H."/>
            <person name="Matsutani M."/>
            <person name="Takabe S."/>
            <person name="Matsushita K."/>
            <person name="Azuma Y."/>
        </authorList>
    </citation>
    <scope>NUCLEOTIDE SEQUENCE [LARGE SCALE GENOMIC DNA]</scope>
    <source>
        <strain evidence="3">MB58</strain>
    </source>
</reference>
<dbReference type="AlphaFoldDB" id="A0A023D4S5"/>
<organism evidence="2 3">
    <name type="scientific">Acidomonas methanolica NBRC 104435</name>
    <dbReference type="NCBI Taxonomy" id="1231351"/>
    <lineage>
        <taxon>Bacteria</taxon>
        <taxon>Pseudomonadati</taxon>
        <taxon>Pseudomonadota</taxon>
        <taxon>Alphaproteobacteria</taxon>
        <taxon>Acetobacterales</taxon>
        <taxon>Acetobacteraceae</taxon>
        <taxon>Acidomonas</taxon>
    </lineage>
</organism>
<evidence type="ECO:0000313" key="2">
    <source>
        <dbReference type="EMBL" id="GAJ28765.1"/>
    </source>
</evidence>
<dbReference type="EMBL" id="BAND01000038">
    <property type="protein sequence ID" value="GAJ28765.1"/>
    <property type="molecule type" value="Genomic_DNA"/>
</dbReference>
<proteinExistence type="predicted"/>
<feature type="transmembrane region" description="Helical" evidence="1">
    <location>
        <begin position="78"/>
        <end position="96"/>
    </location>
</feature>
<evidence type="ECO:0000256" key="1">
    <source>
        <dbReference type="SAM" id="Phobius"/>
    </source>
</evidence>
<dbReference type="OrthoDB" id="118685at2"/>
<feature type="transmembrane region" description="Helical" evidence="1">
    <location>
        <begin position="117"/>
        <end position="146"/>
    </location>
</feature>
<feature type="transmembrane region" description="Helical" evidence="1">
    <location>
        <begin position="260"/>
        <end position="285"/>
    </location>
</feature>
<name>A0A023D4S5_ACIMT</name>
<keyword evidence="1" id="KW-0812">Transmembrane</keyword>
<keyword evidence="1" id="KW-1133">Transmembrane helix</keyword>
<reference evidence="2 3" key="2">
    <citation type="journal article" date="2014" name="FEMS Microbiol. Lett.">
        <title>Draft genomic DNA sequence of the facultatively methylotrophic bacterium Acidomonas methanolica type strain MB58.</title>
        <authorList>
            <person name="Higashiura N."/>
            <person name="Hadano H."/>
            <person name="Hirakawa H."/>
            <person name="Matsutani M."/>
            <person name="Takabe S."/>
            <person name="Matsushita K."/>
            <person name="Azuma Y."/>
        </authorList>
    </citation>
    <scope>NUCLEOTIDE SEQUENCE [LARGE SCALE GENOMIC DNA]</scope>
    <source>
        <strain evidence="2 3">MB58</strain>
    </source>
</reference>
<dbReference type="RefSeq" id="WP_042057728.1">
    <property type="nucleotide sequence ID" value="NZ_BAND01000038.1"/>
</dbReference>
<evidence type="ECO:0000313" key="3">
    <source>
        <dbReference type="Proteomes" id="UP000019760"/>
    </source>
</evidence>